<dbReference type="RefSeq" id="WP_152149834.1">
    <property type="nucleotide sequence ID" value="NZ_WEIO01000002.1"/>
</dbReference>
<dbReference type="InterPro" id="IPR000962">
    <property type="entry name" value="Znf_DskA_TraR"/>
</dbReference>
<dbReference type="InterPro" id="IPR037187">
    <property type="entry name" value="DnaK_N"/>
</dbReference>
<sequence length="255" mass="29583">MLTAEQLSRLRLQLEKDKKALEERLEDNHHFDLERGHYHESMGELSSYDNHPADEGTALYEREKDIALNEHEESELERVHKALAAIEKGQYGKCETCGREIPFERLEALPATTFCIDHTPNKIVSRDRPIEEEVLMPPFGKFDFDDSPDESVVYDAEDAWQEVANWGTSESPSDFVDPPAHYNDMYVESEEKIGYVEDFENFVGVDIDGRNVTIYPNEQHEQYENELDEEGIMTSFGDLPAFEHDPYVDEEEEER</sequence>
<dbReference type="SUPFAM" id="SSF57716">
    <property type="entry name" value="Glucocorticoid receptor-like (DNA-binding domain)"/>
    <property type="match status" value="1"/>
</dbReference>
<protein>
    <submittedName>
        <fullName evidence="6">YteA family sporulation protein</fullName>
    </submittedName>
</protein>
<dbReference type="NCBIfam" id="TIGR02890">
    <property type="entry name" value="bacill_yteA"/>
    <property type="match status" value="1"/>
</dbReference>
<evidence type="ECO:0000313" key="6">
    <source>
        <dbReference type="EMBL" id="KAB7707847.1"/>
    </source>
</evidence>
<dbReference type="PROSITE" id="PS51128">
    <property type="entry name" value="ZF_DKSA_2"/>
    <property type="match status" value="1"/>
</dbReference>
<feature type="zinc finger region" description="dksA C4-type" evidence="4">
    <location>
        <begin position="94"/>
        <end position="118"/>
    </location>
</feature>
<feature type="domain" description="Zinc finger DksA/TraR C4-type" evidence="5">
    <location>
        <begin position="89"/>
        <end position="117"/>
    </location>
</feature>
<evidence type="ECO:0000256" key="2">
    <source>
        <dbReference type="ARBA" id="ARBA00022771"/>
    </source>
</evidence>
<keyword evidence="7" id="KW-1185">Reference proteome</keyword>
<evidence type="ECO:0000313" key="7">
    <source>
        <dbReference type="Proteomes" id="UP000429595"/>
    </source>
</evidence>
<evidence type="ECO:0000256" key="4">
    <source>
        <dbReference type="PROSITE-ProRule" id="PRU00510"/>
    </source>
</evidence>
<dbReference type="Pfam" id="PF01258">
    <property type="entry name" value="zf-dskA_traR"/>
    <property type="match status" value="1"/>
</dbReference>
<evidence type="ECO:0000256" key="1">
    <source>
        <dbReference type="ARBA" id="ARBA00022723"/>
    </source>
</evidence>
<dbReference type="InterPro" id="IPR014240">
    <property type="entry name" value="YteA"/>
</dbReference>
<keyword evidence="3" id="KW-0862">Zinc</keyword>
<dbReference type="Proteomes" id="UP000429595">
    <property type="component" value="Unassembled WGS sequence"/>
</dbReference>
<organism evidence="6 7">
    <name type="scientific">Bacillus aerolatus</name>
    <dbReference type="NCBI Taxonomy" id="2653354"/>
    <lineage>
        <taxon>Bacteria</taxon>
        <taxon>Bacillati</taxon>
        <taxon>Bacillota</taxon>
        <taxon>Bacilli</taxon>
        <taxon>Bacillales</taxon>
        <taxon>Bacillaceae</taxon>
        <taxon>Bacillus</taxon>
    </lineage>
</organism>
<gene>
    <name evidence="6" type="ORF">F9802_03810</name>
</gene>
<dbReference type="AlphaFoldDB" id="A0A6I1FHG2"/>
<keyword evidence="2" id="KW-0863">Zinc-finger</keyword>
<dbReference type="EMBL" id="WEIO01000002">
    <property type="protein sequence ID" value="KAB7707847.1"/>
    <property type="molecule type" value="Genomic_DNA"/>
</dbReference>
<accession>A0A6I1FHG2</accession>
<evidence type="ECO:0000256" key="3">
    <source>
        <dbReference type="ARBA" id="ARBA00022833"/>
    </source>
</evidence>
<dbReference type="Gene3D" id="1.20.120.910">
    <property type="entry name" value="DksA, coiled-coil domain"/>
    <property type="match status" value="1"/>
</dbReference>
<reference evidence="6 7" key="1">
    <citation type="submission" date="2019-10" db="EMBL/GenBank/DDBJ databases">
        <title>Bacillus aerolatum sp. nov., isolated from bioaerosol of sport playgrounds.</title>
        <authorList>
            <person name="Chen P."/>
            <person name="Zhang G."/>
        </authorList>
    </citation>
    <scope>NUCLEOTIDE SEQUENCE [LARGE SCALE GENOMIC DNA]</scope>
    <source>
        <strain evidence="6 7">CX253</strain>
    </source>
</reference>
<comment type="caution">
    <text evidence="6">The sequence shown here is derived from an EMBL/GenBank/DDBJ whole genome shotgun (WGS) entry which is preliminary data.</text>
</comment>
<dbReference type="GO" id="GO:0008270">
    <property type="term" value="F:zinc ion binding"/>
    <property type="evidence" value="ECO:0007669"/>
    <property type="project" value="UniProtKB-KW"/>
</dbReference>
<name>A0A6I1FHG2_9BACI</name>
<keyword evidence="1" id="KW-0479">Metal-binding</keyword>
<dbReference type="SUPFAM" id="SSF109635">
    <property type="entry name" value="DnaK suppressor protein DksA, alpha-hairpin domain"/>
    <property type="match status" value="1"/>
</dbReference>
<dbReference type="PANTHER" id="PTHR33823">
    <property type="entry name" value="RNA POLYMERASE-BINDING TRANSCRIPTION FACTOR DKSA-RELATED"/>
    <property type="match status" value="1"/>
</dbReference>
<dbReference type="PANTHER" id="PTHR33823:SF4">
    <property type="entry name" value="GENERAL STRESS PROTEIN 16O"/>
    <property type="match status" value="1"/>
</dbReference>
<proteinExistence type="predicted"/>
<evidence type="ECO:0000259" key="5">
    <source>
        <dbReference type="Pfam" id="PF01258"/>
    </source>
</evidence>